<dbReference type="Proteomes" id="UP000440694">
    <property type="component" value="Unassembled WGS sequence"/>
</dbReference>
<name>A0A6I3KI85_9HYPH</name>
<reference evidence="2 3" key="1">
    <citation type="submission" date="2019-11" db="EMBL/GenBank/DDBJ databases">
        <title>Identification of a novel strain.</title>
        <authorList>
            <person name="Xu Q."/>
            <person name="Wang G."/>
        </authorList>
    </citation>
    <scope>NUCLEOTIDE SEQUENCE [LARGE SCALE GENOMIC DNA]</scope>
    <source>
        <strain evidence="3">xq</strain>
    </source>
</reference>
<dbReference type="InterPro" id="IPR003672">
    <property type="entry name" value="CobN/Mg_chltase"/>
</dbReference>
<sequence>MHLLATQSATLDEIDVAVDLGQSAAEVVVLSFSDSDLSALAAAWKQRRDALPSLRLASLKRLRHPLSIDLYMDSVVARSRVVIVRSLGGLDYWRYGFERLADVCRRCGVQLVALPGDDRPDARLAALSTVSSEHLALFDAYFRHGGPDNVAGALQLAAALVRGETVEPASPVAFGAAILVSSVGGVASEDEWAREAKDGRTGALVTFYRANLFASDMAPVRALMQQLEAEGLDCIGAAVTSLKDPDAERALSDLISARRPSVIVNMTAFSARRSDDSTVLDAADCPVLQVALAGTNREAWQASDRGLAPSDLAMNVVLPELDGRLFTRAISFKAAAPLDPDLEYAGVLHEPLADRVAYVAKLAAAWARLGATPRGERRLAVMLSDYPARGGRTGYACGLDTPESLAEILSLLRNAGYAAGLAEAPNADVIARLTSQPAAYLELSLADYRTHLASFSASLREEVTEAWGAPEGDPALADGAFRFPCLRAGNVIVVLQPDRGARGERKQGYHDTSCPPRHGYIALYLALRQVERIHALIHLGTHGTLEWLPGKALALSQDCYPEALLGPLPVVYPFIVNNPGEAVQAKRRISAITIGHLTPPLSTAGLHGGLAELEGLLEEYTEADGVDRRRQLLLETEIIDRAWRSGLAADCGVSRDDPPRAAIAKLDAQLCDIKDLAIRDSLHVFGRAPTAPAVAALAESTLRSLDPSVANTLQVRVHEQLLACAESERAALIAALDGRRVAPGPAGAPTRGRLDVLPSGRNLTTIDPRAVPTRTAAIIGARAAAEIVRRHLQDKGEYPRAVMLDLWASASLRTGGDDLAQALDYLGVRPTWDHASNRISGIEVLPLARLDRPRIDVTLRLSGLFRDIFQAQIAMFEMAVRRVAALDEDDASNPLAAARRAGASLARIFGGGANIYGAGTAETALDSQWGTREDLARAYLAASTHTYGVEQEAGSEASAEFAERIATVDALVHPQDDRERDILDGDGVADFVGGFAAAAEQAGRAPALYHLDTSRPNQPVARTMAEEVSRIVRGRLTNPRWIGGMIGHGHRGISEMAQAVDALYTFAATGSAAPSHLFDAVHDALIADEKVMTAITEANPAAAEAIASRMEDLIARSLWVPRRNAVHAELARLRAAASTQRLSA</sequence>
<evidence type="ECO:0000313" key="2">
    <source>
        <dbReference type="EMBL" id="MTD94754.1"/>
    </source>
</evidence>
<evidence type="ECO:0000313" key="3">
    <source>
        <dbReference type="Proteomes" id="UP000440694"/>
    </source>
</evidence>
<dbReference type="PANTHER" id="PTHR44119:SF4">
    <property type="entry name" value="AEROBIC COBALTOCHELATASE SUBUNIT COBN"/>
    <property type="match status" value="1"/>
</dbReference>
<dbReference type="RefSeq" id="WP_324614968.1">
    <property type="nucleotide sequence ID" value="NZ_WMBQ01000001.1"/>
</dbReference>
<dbReference type="NCBIfam" id="NF008973">
    <property type="entry name" value="PRK12321.1"/>
    <property type="match status" value="1"/>
</dbReference>
<feature type="domain" description="CobN/magnesium chelatase" evidence="1">
    <location>
        <begin position="711"/>
        <end position="1123"/>
    </location>
</feature>
<protein>
    <submittedName>
        <fullName evidence="2">Cobaltochelatase subunit CobN</fullName>
        <ecNumber evidence="2">6.6.1.2</ecNumber>
    </submittedName>
</protein>
<dbReference type="AlphaFoldDB" id="A0A6I3KI85"/>
<dbReference type="PANTHER" id="PTHR44119">
    <property type="entry name" value="MAGNESIUM-CHELATASE SUBUNIT CHLH, CHLOROPLASTIC"/>
    <property type="match status" value="1"/>
</dbReference>
<organism evidence="2 3">
    <name type="scientific">Hyphomicrobium album</name>
    <dbReference type="NCBI Taxonomy" id="2665159"/>
    <lineage>
        <taxon>Bacteria</taxon>
        <taxon>Pseudomonadati</taxon>
        <taxon>Pseudomonadota</taxon>
        <taxon>Alphaproteobacteria</taxon>
        <taxon>Hyphomicrobiales</taxon>
        <taxon>Hyphomicrobiaceae</taxon>
        <taxon>Hyphomicrobium</taxon>
    </lineage>
</organism>
<evidence type="ECO:0000259" key="1">
    <source>
        <dbReference type="Pfam" id="PF02514"/>
    </source>
</evidence>
<feature type="domain" description="CobN/magnesium chelatase" evidence="1">
    <location>
        <begin position="140"/>
        <end position="704"/>
    </location>
</feature>
<keyword evidence="3" id="KW-1185">Reference proteome</keyword>
<dbReference type="EMBL" id="WMBQ01000001">
    <property type="protein sequence ID" value="MTD94754.1"/>
    <property type="molecule type" value="Genomic_DNA"/>
</dbReference>
<dbReference type="GO" id="GO:0051116">
    <property type="term" value="F:cobaltochelatase activity"/>
    <property type="evidence" value="ECO:0007669"/>
    <property type="project" value="UniProtKB-EC"/>
</dbReference>
<dbReference type="CDD" id="cd10150">
    <property type="entry name" value="CobN_like"/>
    <property type="match status" value="1"/>
</dbReference>
<keyword evidence="2" id="KW-0436">Ligase</keyword>
<accession>A0A6I3KI85</accession>
<comment type="caution">
    <text evidence="2">The sequence shown here is derived from an EMBL/GenBank/DDBJ whole genome shotgun (WGS) entry which is preliminary data.</text>
</comment>
<dbReference type="Pfam" id="PF02514">
    <property type="entry name" value="CobN-Mg_chel"/>
    <property type="match status" value="2"/>
</dbReference>
<proteinExistence type="predicted"/>
<gene>
    <name evidence="2" type="primary">cobN</name>
    <name evidence="2" type="ORF">GIW81_10470</name>
</gene>
<dbReference type="EC" id="6.6.1.2" evidence="2"/>